<gene>
    <name evidence="3" type="ORF">MAPG_07102</name>
</gene>
<organism evidence="4 5">
    <name type="scientific">Magnaporthiopsis poae (strain ATCC 64411 / 73-15)</name>
    <name type="common">Kentucky bluegrass fungus</name>
    <name type="synonym">Magnaporthe poae</name>
    <dbReference type="NCBI Taxonomy" id="644358"/>
    <lineage>
        <taxon>Eukaryota</taxon>
        <taxon>Fungi</taxon>
        <taxon>Dikarya</taxon>
        <taxon>Ascomycota</taxon>
        <taxon>Pezizomycotina</taxon>
        <taxon>Sordariomycetes</taxon>
        <taxon>Sordariomycetidae</taxon>
        <taxon>Magnaporthales</taxon>
        <taxon>Magnaporthaceae</taxon>
        <taxon>Magnaporthiopsis</taxon>
    </lineage>
</organism>
<feature type="region of interest" description="Disordered" evidence="1">
    <location>
        <begin position="266"/>
        <end position="285"/>
    </location>
</feature>
<feature type="region of interest" description="Disordered" evidence="1">
    <location>
        <begin position="540"/>
        <end position="602"/>
    </location>
</feature>
<evidence type="ECO:0000313" key="3">
    <source>
        <dbReference type="EMBL" id="KLU88115.1"/>
    </source>
</evidence>
<dbReference type="OrthoDB" id="4104179at2759"/>
<proteinExistence type="predicted"/>
<reference evidence="4" key="4">
    <citation type="journal article" date="2015" name="G3 (Bethesda)">
        <title>Genome sequences of three phytopathogenic species of the Magnaporthaceae family of fungi.</title>
        <authorList>
            <person name="Okagaki L.H."/>
            <person name="Nunes C.C."/>
            <person name="Sailsbery J."/>
            <person name="Clay B."/>
            <person name="Brown D."/>
            <person name="John T."/>
            <person name="Oh Y."/>
            <person name="Young N."/>
            <person name="Fitzgerald M."/>
            <person name="Haas B.J."/>
            <person name="Zeng Q."/>
            <person name="Young S."/>
            <person name="Adiconis X."/>
            <person name="Fan L."/>
            <person name="Levin J.Z."/>
            <person name="Mitchell T.K."/>
            <person name="Okubara P.A."/>
            <person name="Farman M.L."/>
            <person name="Kohn L.M."/>
            <person name="Birren B."/>
            <person name="Ma L.-J."/>
            <person name="Dean R.A."/>
        </authorList>
    </citation>
    <scope>NUCLEOTIDE SEQUENCE</scope>
    <source>
        <strain evidence="4">ATCC 64411 / 73-15</strain>
    </source>
</reference>
<dbReference type="InterPro" id="IPR008928">
    <property type="entry name" value="6-hairpin_glycosidase_sf"/>
</dbReference>
<protein>
    <recommendedName>
        <fullName evidence="6">Glycosyl hydrolase</fullName>
    </recommendedName>
</protein>
<dbReference type="STRING" id="644358.A0A0C4E3T1"/>
<reference evidence="4" key="5">
    <citation type="submission" date="2015-06" db="UniProtKB">
        <authorList>
            <consortium name="EnsemblFungi"/>
        </authorList>
    </citation>
    <scope>IDENTIFICATION</scope>
    <source>
        <strain evidence="4">ATCC 64411</strain>
    </source>
</reference>
<dbReference type="eggNOG" id="ENOG502QTTU">
    <property type="taxonomic scope" value="Eukaryota"/>
</dbReference>
<reference evidence="5" key="1">
    <citation type="submission" date="2010-05" db="EMBL/GenBank/DDBJ databases">
        <title>The genome sequence of Magnaporthe poae strain ATCC 64411.</title>
        <authorList>
            <person name="Ma L.-J."/>
            <person name="Dead R."/>
            <person name="Young S."/>
            <person name="Zeng Q."/>
            <person name="Koehrsen M."/>
            <person name="Alvarado L."/>
            <person name="Berlin A."/>
            <person name="Chapman S.B."/>
            <person name="Chen Z."/>
            <person name="Freedman E."/>
            <person name="Gellesch M."/>
            <person name="Goldberg J."/>
            <person name="Griggs A."/>
            <person name="Gujja S."/>
            <person name="Heilman E.R."/>
            <person name="Heiman D."/>
            <person name="Hepburn T."/>
            <person name="Howarth C."/>
            <person name="Jen D."/>
            <person name="Larson L."/>
            <person name="Mehta T."/>
            <person name="Neiman D."/>
            <person name="Pearson M."/>
            <person name="Roberts A."/>
            <person name="Saif S."/>
            <person name="Shea T."/>
            <person name="Shenoy N."/>
            <person name="Sisk P."/>
            <person name="Stolte C."/>
            <person name="Sykes S."/>
            <person name="Walk T."/>
            <person name="White J."/>
            <person name="Yandava C."/>
            <person name="Haas B."/>
            <person name="Nusbaum C."/>
            <person name="Birren B."/>
        </authorList>
    </citation>
    <scope>NUCLEOTIDE SEQUENCE [LARGE SCALE GENOMIC DNA]</scope>
    <source>
        <strain evidence="5">ATCC 64411 / 73-15</strain>
    </source>
</reference>
<reference evidence="3" key="2">
    <citation type="submission" date="2010-05" db="EMBL/GenBank/DDBJ databases">
        <title>The Genome Sequence of Magnaporthe poae strain ATCC 64411.</title>
        <authorList>
            <consortium name="The Broad Institute Genome Sequencing Platform"/>
            <consortium name="Broad Institute Genome Sequencing Center for Infectious Disease"/>
            <person name="Ma L.-J."/>
            <person name="Dead R."/>
            <person name="Young S."/>
            <person name="Zeng Q."/>
            <person name="Koehrsen M."/>
            <person name="Alvarado L."/>
            <person name="Berlin A."/>
            <person name="Chapman S.B."/>
            <person name="Chen Z."/>
            <person name="Freedman E."/>
            <person name="Gellesch M."/>
            <person name="Goldberg J."/>
            <person name="Griggs A."/>
            <person name="Gujja S."/>
            <person name="Heilman E.R."/>
            <person name="Heiman D."/>
            <person name="Hepburn T."/>
            <person name="Howarth C."/>
            <person name="Jen D."/>
            <person name="Larson L."/>
            <person name="Mehta T."/>
            <person name="Neiman D."/>
            <person name="Pearson M."/>
            <person name="Roberts A."/>
            <person name="Saif S."/>
            <person name="Shea T."/>
            <person name="Shenoy N."/>
            <person name="Sisk P."/>
            <person name="Stolte C."/>
            <person name="Sykes S."/>
            <person name="Walk T."/>
            <person name="White J."/>
            <person name="Yandava C."/>
            <person name="Haas B."/>
            <person name="Nusbaum C."/>
            <person name="Birren B."/>
        </authorList>
    </citation>
    <scope>NUCLEOTIDE SEQUENCE</scope>
    <source>
        <strain evidence="3">ATCC 64411</strain>
    </source>
</reference>
<dbReference type="PANTHER" id="PTHR47791:SF2">
    <property type="entry name" value="ENDO MANNANASE, GH76 FAMILY (EUROFUNG)"/>
    <property type="match status" value="1"/>
</dbReference>
<keyword evidence="5" id="KW-1185">Reference proteome</keyword>
<dbReference type="EnsemblFungi" id="MAPG_07102T0">
    <property type="protein sequence ID" value="MAPG_07102T0"/>
    <property type="gene ID" value="MAPG_07102"/>
</dbReference>
<dbReference type="VEuPathDB" id="FungiDB:MAPG_07102"/>
<keyword evidence="2" id="KW-0732">Signal</keyword>
<dbReference type="Pfam" id="PF03663">
    <property type="entry name" value="Glyco_hydro_76"/>
    <property type="match status" value="2"/>
</dbReference>
<name>A0A0C4E3T1_MAGP6</name>
<accession>A0A0C4E3T1</accession>
<dbReference type="EMBL" id="ADBL01001718">
    <property type="status" value="NOT_ANNOTATED_CDS"/>
    <property type="molecule type" value="Genomic_DNA"/>
</dbReference>
<dbReference type="AlphaFoldDB" id="A0A0C4E3T1"/>
<dbReference type="InterPro" id="IPR053169">
    <property type="entry name" value="MUG_Protein"/>
</dbReference>
<evidence type="ECO:0000256" key="1">
    <source>
        <dbReference type="SAM" id="MobiDB-lite"/>
    </source>
</evidence>
<evidence type="ECO:0000313" key="4">
    <source>
        <dbReference type="EnsemblFungi" id="MAPG_07102T0"/>
    </source>
</evidence>
<feature type="chain" id="PRO_5009385713" description="Glycosyl hydrolase" evidence="2">
    <location>
        <begin position="23"/>
        <end position="620"/>
    </location>
</feature>
<evidence type="ECO:0000313" key="5">
    <source>
        <dbReference type="Proteomes" id="UP000011715"/>
    </source>
</evidence>
<reference evidence="3" key="3">
    <citation type="submission" date="2011-03" db="EMBL/GenBank/DDBJ databases">
        <title>Annotation of Magnaporthe poae ATCC 64411.</title>
        <authorList>
            <person name="Ma L.-J."/>
            <person name="Dead R."/>
            <person name="Young S.K."/>
            <person name="Zeng Q."/>
            <person name="Gargeya S."/>
            <person name="Fitzgerald M."/>
            <person name="Haas B."/>
            <person name="Abouelleil A."/>
            <person name="Alvarado L."/>
            <person name="Arachchi H.M."/>
            <person name="Berlin A."/>
            <person name="Brown A."/>
            <person name="Chapman S.B."/>
            <person name="Chen Z."/>
            <person name="Dunbar C."/>
            <person name="Freedman E."/>
            <person name="Gearin G."/>
            <person name="Gellesch M."/>
            <person name="Goldberg J."/>
            <person name="Griggs A."/>
            <person name="Gujja S."/>
            <person name="Heiman D."/>
            <person name="Howarth C."/>
            <person name="Larson L."/>
            <person name="Lui A."/>
            <person name="MacDonald P.J.P."/>
            <person name="Mehta T."/>
            <person name="Montmayeur A."/>
            <person name="Murphy C."/>
            <person name="Neiman D."/>
            <person name="Pearson M."/>
            <person name="Priest M."/>
            <person name="Roberts A."/>
            <person name="Saif S."/>
            <person name="Shea T."/>
            <person name="Shenoy N."/>
            <person name="Sisk P."/>
            <person name="Stolte C."/>
            <person name="Sykes S."/>
            <person name="Yandava C."/>
            <person name="Wortman J."/>
            <person name="Nusbaum C."/>
            <person name="Birren B."/>
        </authorList>
    </citation>
    <scope>NUCLEOTIDE SEQUENCE</scope>
    <source>
        <strain evidence="3">ATCC 64411</strain>
    </source>
</reference>
<dbReference type="InterPro" id="IPR005198">
    <property type="entry name" value="Glyco_hydro_76"/>
</dbReference>
<feature type="signal peptide" evidence="2">
    <location>
        <begin position="1"/>
        <end position="22"/>
    </location>
</feature>
<dbReference type="Gene3D" id="1.50.10.20">
    <property type="match status" value="1"/>
</dbReference>
<dbReference type="Proteomes" id="UP000011715">
    <property type="component" value="Unassembled WGS sequence"/>
</dbReference>
<dbReference type="PANTHER" id="PTHR47791">
    <property type="entry name" value="MEIOTICALLY UP-REGULATED GENE 191 PROTEIN"/>
    <property type="match status" value="1"/>
</dbReference>
<evidence type="ECO:0008006" key="6">
    <source>
        <dbReference type="Google" id="ProtNLM"/>
    </source>
</evidence>
<feature type="compositionally biased region" description="Basic and acidic residues" evidence="1">
    <location>
        <begin position="587"/>
        <end position="599"/>
    </location>
</feature>
<dbReference type="SUPFAM" id="SSF48208">
    <property type="entry name" value="Six-hairpin glycosidases"/>
    <property type="match status" value="1"/>
</dbReference>
<dbReference type="EMBL" id="GL876971">
    <property type="protein sequence ID" value="KLU88115.1"/>
    <property type="molecule type" value="Genomic_DNA"/>
</dbReference>
<sequence length="620" mass="67696">MLLARAWVWLVALTLSRVPVSASPAGLGASYGHGRDERPLGFRARLPAHASAGPDFRVLDEVMSALKVLQDNYFEPWRGTWPSAIDWTAAVVGTQVSGALTSLSHALTAGEGTTSSSDKDRENLIALYFSQMLGFYFGQNDLDLRGQAYDDMLWVVLGWLETVKFVNLHSHLHFPSGAPRLLPGQQKLLDQGSGETYFGNVWTPAFAHRARIFWELAAKGWDTKWCGGGMNWNPRLQVYKNAITNELFVAASISMYQYFPGDPNESPFNLPGGGRRPPHPKHDQKHLDAAVDGHVWLRKSGMQNGPGQFPEGLYVDGFHISGWGDPTSNNTACDVRNTMVYTYNQGVMLTGLRGLWAVKGNGSYIAEGHHLIRSTINATGYDLAKNRPVDDLADLKPGEMPPWRGLGRAGVLEDQCDVSGSCSQDSQTFKGIFFHHLVAFCGTLEESPASEDLRATHSNSCRSYRGWVEHNAKAAQATRDPKGRFGMWWTAGLLDIVVEDLEGIKRRSDNVSSDAAGEGEQESIDYRSYGVPDSLEWVPEGGGASSSFLSGQTAEAAEKEKQMGEDDGSAEDLKGQVAFSVQAGGRKGSDPNDRGRGRTVETQSGGLAVLRAVWELSNIV</sequence>
<dbReference type="OMA" id="EPYKNAI"/>
<evidence type="ECO:0000256" key="2">
    <source>
        <dbReference type="SAM" id="SignalP"/>
    </source>
</evidence>
<dbReference type="GO" id="GO:0005975">
    <property type="term" value="P:carbohydrate metabolic process"/>
    <property type="evidence" value="ECO:0007669"/>
    <property type="project" value="InterPro"/>
</dbReference>